<dbReference type="InterPro" id="IPR012349">
    <property type="entry name" value="Split_barrel_FMN-bd"/>
</dbReference>
<dbReference type="RefSeq" id="WP_084835783.1">
    <property type="nucleotide sequence ID" value="NZ_JAPWIE010000010.1"/>
</dbReference>
<reference evidence="1" key="1">
    <citation type="submission" date="2022-12" db="EMBL/GenBank/DDBJ databases">
        <authorList>
            <person name="Krivoruchko A.V."/>
            <person name="Elkin A."/>
        </authorList>
    </citation>
    <scope>NUCLEOTIDE SEQUENCE</scope>
    <source>
        <strain evidence="1">IEGM 1388</strain>
    </source>
</reference>
<evidence type="ECO:0000313" key="1">
    <source>
        <dbReference type="EMBL" id="MCZ4553583.1"/>
    </source>
</evidence>
<dbReference type="Proteomes" id="UP001067235">
    <property type="component" value="Unassembled WGS sequence"/>
</dbReference>
<evidence type="ECO:0008006" key="3">
    <source>
        <dbReference type="Google" id="ProtNLM"/>
    </source>
</evidence>
<sequence length="115" mass="12400">MSTFQKIAAVVNTGFRVVARIPVLDKIIGKAITTITYTGRKSGKTFSIPVAYKRSGDDVIIGVAMPDKKTWWRNFSGAGAPISIELDGVDRPGHGVSRRNDKGEVSVKVTLNPSL</sequence>
<gene>
    <name evidence="1" type="ORF">O4213_26590</name>
</gene>
<accession>A0ABT4N2W0</accession>
<protein>
    <recommendedName>
        <fullName evidence="3">Nitroreductase family deazaflavin-dependent oxidoreductase</fullName>
    </recommendedName>
</protein>
<proteinExistence type="predicted"/>
<name>A0ABT4N2W0_GORRU</name>
<keyword evidence="2" id="KW-1185">Reference proteome</keyword>
<comment type="caution">
    <text evidence="1">The sequence shown here is derived from an EMBL/GenBank/DDBJ whole genome shotgun (WGS) entry which is preliminary data.</text>
</comment>
<organism evidence="1 2">
    <name type="scientific">Gordonia rubripertincta</name>
    <name type="common">Rhodococcus corallinus</name>
    <dbReference type="NCBI Taxonomy" id="36822"/>
    <lineage>
        <taxon>Bacteria</taxon>
        <taxon>Bacillati</taxon>
        <taxon>Actinomycetota</taxon>
        <taxon>Actinomycetes</taxon>
        <taxon>Mycobacteriales</taxon>
        <taxon>Gordoniaceae</taxon>
        <taxon>Gordonia</taxon>
    </lineage>
</organism>
<evidence type="ECO:0000313" key="2">
    <source>
        <dbReference type="Proteomes" id="UP001067235"/>
    </source>
</evidence>
<dbReference type="EMBL" id="JAPWIE010000010">
    <property type="protein sequence ID" value="MCZ4553583.1"/>
    <property type="molecule type" value="Genomic_DNA"/>
</dbReference>
<dbReference type="Gene3D" id="2.30.110.10">
    <property type="entry name" value="Electron Transport, Fmn-binding Protein, Chain A"/>
    <property type="match status" value="1"/>
</dbReference>